<dbReference type="SUPFAM" id="SSF56436">
    <property type="entry name" value="C-type lectin-like"/>
    <property type="match status" value="1"/>
</dbReference>
<dbReference type="AlphaFoldDB" id="A0A3Q0HI72"/>
<dbReference type="Gene3D" id="3.10.100.10">
    <property type="entry name" value="Mannose-Binding Protein A, subunit A"/>
    <property type="match status" value="1"/>
</dbReference>
<feature type="transmembrane region" description="Helical" evidence="2">
    <location>
        <begin position="40"/>
        <end position="64"/>
    </location>
</feature>
<keyword evidence="2" id="KW-0812">Transmembrane</keyword>
<dbReference type="PROSITE" id="PS50041">
    <property type="entry name" value="C_TYPE_LECTIN_2"/>
    <property type="match status" value="1"/>
</dbReference>
<keyword evidence="2" id="KW-0472">Membrane</keyword>
<dbReference type="PANTHER" id="PTHR22803">
    <property type="entry name" value="MANNOSE, PHOSPHOLIPASE, LECTIN RECEPTOR RELATED"/>
    <property type="match status" value="1"/>
</dbReference>
<evidence type="ECO:0000256" key="1">
    <source>
        <dbReference type="ARBA" id="ARBA00022734"/>
    </source>
</evidence>
<dbReference type="InterPro" id="IPR016186">
    <property type="entry name" value="C-type_lectin-like/link_sf"/>
</dbReference>
<keyword evidence="2" id="KW-1133">Transmembrane helix</keyword>
<dbReference type="InParanoid" id="A0A3Q0HI72"/>
<accession>A0A3Q0HI72</accession>
<reference evidence="5" key="1">
    <citation type="submission" date="2025-08" db="UniProtKB">
        <authorList>
            <consortium name="RefSeq"/>
        </authorList>
    </citation>
    <scope>IDENTIFICATION</scope>
</reference>
<dbReference type="InterPro" id="IPR050111">
    <property type="entry name" value="C-type_lectin/snaclec_domain"/>
</dbReference>
<evidence type="ECO:0000256" key="2">
    <source>
        <dbReference type="SAM" id="Phobius"/>
    </source>
</evidence>
<protein>
    <submittedName>
        <fullName evidence="5">C-type lectin domain family 4 member D</fullName>
    </submittedName>
</protein>
<dbReference type="InterPro" id="IPR016187">
    <property type="entry name" value="CTDL_fold"/>
</dbReference>
<gene>
    <name evidence="5" type="primary">LOC102371157</name>
</gene>
<evidence type="ECO:0000259" key="3">
    <source>
        <dbReference type="PROSITE" id="PS50041"/>
    </source>
</evidence>
<organism evidence="4 5">
    <name type="scientific">Alligator sinensis</name>
    <name type="common">Chinese alligator</name>
    <dbReference type="NCBI Taxonomy" id="38654"/>
    <lineage>
        <taxon>Eukaryota</taxon>
        <taxon>Metazoa</taxon>
        <taxon>Chordata</taxon>
        <taxon>Craniata</taxon>
        <taxon>Vertebrata</taxon>
        <taxon>Euteleostomi</taxon>
        <taxon>Archelosauria</taxon>
        <taxon>Archosauria</taxon>
        <taxon>Crocodylia</taxon>
        <taxon>Alligatoridae</taxon>
        <taxon>Alligatorinae</taxon>
        <taxon>Alligator</taxon>
    </lineage>
</organism>
<dbReference type="GeneID" id="102371157"/>
<proteinExistence type="predicted"/>
<dbReference type="STRING" id="38654.A0A3Q0HI72"/>
<dbReference type="SMART" id="SM00034">
    <property type="entry name" value="CLECT"/>
    <property type="match status" value="1"/>
</dbReference>
<name>A0A3Q0HI72_ALLSI</name>
<feature type="domain" description="C-type lectin" evidence="3">
    <location>
        <begin position="105"/>
        <end position="229"/>
    </location>
</feature>
<dbReference type="Proteomes" id="UP000189705">
    <property type="component" value="Unplaced"/>
</dbReference>
<sequence length="235" mass="26577">MASEITYAEVKFKDTLLPVEAKAPPEKSTPQREPCKPKLWVPWLVSALLLLLCVALIITLIGMLHKQSPKAYKLPATFPEWRCALGTPGSKEGVWTCCPMGWKPFRANCYYLSSDSMSWDESEKNCTGMGSHLVVINTQAEQDFLLSWTKDIFSSRRSYFIGLSAQEVEAQWRWVDQTPYNETTKFWIPGEPSSPKKEKCTSFQVHSGTQARQNWNDVPCSISLNRICEAAAAFI</sequence>
<keyword evidence="1" id="KW-0430">Lectin</keyword>
<dbReference type="InterPro" id="IPR033989">
    <property type="entry name" value="CD209-like_CTLD"/>
</dbReference>
<dbReference type="Pfam" id="PF00059">
    <property type="entry name" value="Lectin_C"/>
    <property type="match status" value="1"/>
</dbReference>
<keyword evidence="4" id="KW-1185">Reference proteome</keyword>
<dbReference type="InterPro" id="IPR001304">
    <property type="entry name" value="C-type_lectin-like"/>
</dbReference>
<dbReference type="KEGG" id="asn:102371157"/>
<evidence type="ECO:0000313" key="5">
    <source>
        <dbReference type="RefSeq" id="XP_025070183.1"/>
    </source>
</evidence>
<dbReference type="GO" id="GO:0030246">
    <property type="term" value="F:carbohydrate binding"/>
    <property type="evidence" value="ECO:0007669"/>
    <property type="project" value="UniProtKB-KW"/>
</dbReference>
<evidence type="ECO:0000313" key="4">
    <source>
        <dbReference type="Proteomes" id="UP000189705"/>
    </source>
</evidence>
<dbReference type="CDD" id="cd03590">
    <property type="entry name" value="CLECT_DC-SIGN_like"/>
    <property type="match status" value="1"/>
</dbReference>
<dbReference type="RefSeq" id="XP_025070183.1">
    <property type="nucleotide sequence ID" value="XM_025214398.1"/>
</dbReference>